<evidence type="ECO:0000313" key="1">
    <source>
        <dbReference type="EMBL" id="MBD5806886.1"/>
    </source>
</evidence>
<sequence length="108" mass="11798">MKTVIMYGNDGSFINSKLVDNNYQLGQNETFQVPNSDLYNPKFNGTAWVGISRPEFDKLTINQELVSDDPSLKGMVQQLGTAVAQMSIALTNIEQQLKTNGGNANGQA</sequence>
<dbReference type="Proteomes" id="UP000704341">
    <property type="component" value="Unassembled WGS sequence"/>
</dbReference>
<dbReference type="RefSeq" id="WP_191668242.1">
    <property type="nucleotide sequence ID" value="NZ_QORN01000028.1"/>
</dbReference>
<reference evidence="1 2" key="1">
    <citation type="submission" date="2018-07" db="EMBL/GenBank/DDBJ databases">
        <title>Phylogenomic Insights into understanding Host Adaptation of Lactobacillus reuteri by a novel species, Lactobacillus spp. M31.</title>
        <authorList>
            <person name="Sharma S."/>
            <person name="Patil P."/>
            <person name="Korpole S."/>
            <person name="Patil P.B."/>
        </authorList>
    </citation>
    <scope>NUCLEOTIDE SEQUENCE [LARGE SCALE GENOMIC DNA]</scope>
    <source>
        <strain evidence="1 2">M31</strain>
    </source>
</reference>
<evidence type="ECO:0000313" key="2">
    <source>
        <dbReference type="Proteomes" id="UP000704341"/>
    </source>
</evidence>
<evidence type="ECO:0008006" key="3">
    <source>
        <dbReference type="Google" id="ProtNLM"/>
    </source>
</evidence>
<gene>
    <name evidence="1" type="ORF">DTK66_07240</name>
</gene>
<accession>A0ABR8P835</accession>
<proteinExistence type="predicted"/>
<organism evidence="1 2">
    <name type="scientific">Limosilactobacillus walteri</name>
    <dbReference type="NCBI Taxonomy" id="2268022"/>
    <lineage>
        <taxon>Bacteria</taxon>
        <taxon>Bacillati</taxon>
        <taxon>Bacillota</taxon>
        <taxon>Bacilli</taxon>
        <taxon>Lactobacillales</taxon>
        <taxon>Lactobacillaceae</taxon>
        <taxon>Limosilactobacillus</taxon>
    </lineage>
</organism>
<protein>
    <recommendedName>
        <fullName evidence="3">Peptidase S74 domain-containing protein</fullName>
    </recommendedName>
</protein>
<name>A0ABR8P835_9LACO</name>
<keyword evidence="2" id="KW-1185">Reference proteome</keyword>
<dbReference type="EMBL" id="QORN01000028">
    <property type="protein sequence ID" value="MBD5806886.1"/>
    <property type="molecule type" value="Genomic_DNA"/>
</dbReference>
<comment type="caution">
    <text evidence="1">The sequence shown here is derived from an EMBL/GenBank/DDBJ whole genome shotgun (WGS) entry which is preliminary data.</text>
</comment>